<dbReference type="PANTHER" id="PTHR43190:SF3">
    <property type="entry name" value="N-ACETYL-D-GLUCOSAMINE KINASE"/>
    <property type="match status" value="1"/>
</dbReference>
<feature type="domain" description="ATPase BadF/BadG/BcrA/BcrD type" evidence="1">
    <location>
        <begin position="4"/>
        <end position="298"/>
    </location>
</feature>
<keyword evidence="2" id="KW-0808">Transferase</keyword>
<evidence type="ECO:0000313" key="2">
    <source>
        <dbReference type="EMBL" id="RLP83356.1"/>
    </source>
</evidence>
<dbReference type="InterPro" id="IPR043129">
    <property type="entry name" value="ATPase_NBD"/>
</dbReference>
<dbReference type="AlphaFoldDB" id="A0A3L7ASE2"/>
<dbReference type="Gene3D" id="3.30.420.40">
    <property type="match status" value="2"/>
</dbReference>
<reference evidence="2 3" key="1">
    <citation type="submission" date="2018-10" db="EMBL/GenBank/DDBJ databases">
        <authorList>
            <person name="Li J."/>
        </authorList>
    </citation>
    <scope>NUCLEOTIDE SEQUENCE [LARGE SCALE GENOMIC DNA]</scope>
    <source>
        <strain evidence="2 3">JCM 11654</strain>
    </source>
</reference>
<dbReference type="InterPro" id="IPR052519">
    <property type="entry name" value="Euk-type_GlcNAc_Kinase"/>
</dbReference>
<organism evidence="2 3">
    <name type="scientific">Mycetocola lacteus</name>
    <dbReference type="NCBI Taxonomy" id="76637"/>
    <lineage>
        <taxon>Bacteria</taxon>
        <taxon>Bacillati</taxon>
        <taxon>Actinomycetota</taxon>
        <taxon>Actinomycetes</taxon>
        <taxon>Micrococcales</taxon>
        <taxon>Microbacteriaceae</taxon>
        <taxon>Mycetocola</taxon>
    </lineage>
</organism>
<name>A0A3L7ASE2_9MICO</name>
<keyword evidence="2" id="KW-0418">Kinase</keyword>
<dbReference type="GO" id="GO:0016301">
    <property type="term" value="F:kinase activity"/>
    <property type="evidence" value="ECO:0007669"/>
    <property type="project" value="UniProtKB-KW"/>
</dbReference>
<evidence type="ECO:0000313" key="3">
    <source>
        <dbReference type="Proteomes" id="UP000269438"/>
    </source>
</evidence>
<sequence length="321" mass="32691">MVAVDGGGSKTDAVLLNLKGELIAHARRGGSSPQVEGLAASVRTVDSVMTAVLEGIDPSALVQTSLYLSGLDLPQEIADYREAVKDKAWAGSNLLLDNDLFALLRAGSDAPNAVAIVVGTGMNAIGLRADGESYRFTALGGISGDWGGGGSLGSDVLWHAARAEDGRGPKTLLVDALLAATGAGSVREVTEDIHFGRRPYSMLSSLSPLMMSTAAAGDPVAISVVERQADEIVAYARACINDLDLADEAVQVVIGGGVARSRDPLLLARTRAGLAETAARAELVIVDAPPVLGAGLLALADAGADTAVLAHARAQLGAVKP</sequence>
<comment type="caution">
    <text evidence="2">The sequence shown here is derived from an EMBL/GenBank/DDBJ whole genome shotgun (WGS) entry which is preliminary data.</text>
</comment>
<dbReference type="OrthoDB" id="5524856at2"/>
<gene>
    <name evidence="2" type="ORF">D9V34_06785</name>
</gene>
<keyword evidence="3" id="KW-1185">Reference proteome</keyword>
<dbReference type="InterPro" id="IPR002731">
    <property type="entry name" value="ATPase_BadF"/>
</dbReference>
<dbReference type="EMBL" id="RCUY01000005">
    <property type="protein sequence ID" value="RLP83356.1"/>
    <property type="molecule type" value="Genomic_DNA"/>
</dbReference>
<accession>A0A3L7ASE2</accession>
<evidence type="ECO:0000259" key="1">
    <source>
        <dbReference type="Pfam" id="PF01869"/>
    </source>
</evidence>
<dbReference type="SUPFAM" id="SSF53067">
    <property type="entry name" value="Actin-like ATPase domain"/>
    <property type="match status" value="2"/>
</dbReference>
<dbReference type="PANTHER" id="PTHR43190">
    <property type="entry name" value="N-ACETYL-D-GLUCOSAMINE KINASE"/>
    <property type="match status" value="1"/>
</dbReference>
<dbReference type="Pfam" id="PF01869">
    <property type="entry name" value="BcrAD_BadFG"/>
    <property type="match status" value="1"/>
</dbReference>
<dbReference type="Proteomes" id="UP000269438">
    <property type="component" value="Unassembled WGS sequence"/>
</dbReference>
<proteinExistence type="predicted"/>
<protein>
    <submittedName>
        <fullName evidence="2">N-acetylglucosamine kinase</fullName>
    </submittedName>
</protein>